<evidence type="ECO:0000256" key="2">
    <source>
        <dbReference type="ARBA" id="ARBA00023239"/>
    </source>
</evidence>
<dbReference type="CDD" id="cd03141">
    <property type="entry name" value="GATase1_Hsp31_like"/>
    <property type="match status" value="1"/>
</dbReference>
<dbReference type="InterPro" id="IPR029062">
    <property type="entry name" value="Class_I_gatase-like"/>
</dbReference>
<gene>
    <name evidence="5" type="ORF">FJU30_13510</name>
</gene>
<evidence type="ECO:0000313" key="6">
    <source>
        <dbReference type="Proteomes" id="UP000335415"/>
    </source>
</evidence>
<comment type="caution">
    <text evidence="5">The sequence shown here is derived from an EMBL/GenBank/DDBJ whole genome shotgun (WGS) entry which is preliminary data.</text>
</comment>
<sequence>MKSVLFLVTSVCKIEEINRQTGFYLDELAIPLKAVVDKGWKATIASVRGGEPPIEYRTLRPKSIRTEAQQWLLDSDEYLKKLRESVAISEIDPRDYDAIFMPGGHGVMWDFRQTPAIGRLVSQFYDAGKAVGAICHGPAGLLAAVSAKSGRPVCEGKKVTCFTNEEEEKVGMTSVVPFLVEDELKKQGAIFVKGEKRTPHCVADGNIITGQNPESSPLIAAALVDFLS</sequence>
<dbReference type="GO" id="GO:0016740">
    <property type="term" value="F:transferase activity"/>
    <property type="evidence" value="ECO:0007669"/>
    <property type="project" value="UniProtKB-KW"/>
</dbReference>
<dbReference type="GO" id="GO:0019243">
    <property type="term" value="P:methylglyoxal catabolic process to D-lactate via S-lactoyl-glutathione"/>
    <property type="evidence" value="ECO:0007669"/>
    <property type="project" value="TreeGrafter"/>
</dbReference>
<proteinExistence type="inferred from homology"/>
<keyword evidence="1" id="KW-0346">Stress response</keyword>
<feature type="domain" description="DJ-1/PfpI" evidence="4">
    <location>
        <begin position="27"/>
        <end position="224"/>
    </location>
</feature>
<dbReference type="InterPro" id="IPR002818">
    <property type="entry name" value="DJ-1/PfpI"/>
</dbReference>
<evidence type="ECO:0000256" key="3">
    <source>
        <dbReference type="ARBA" id="ARBA00038493"/>
    </source>
</evidence>
<protein>
    <submittedName>
        <fullName evidence="5">Type 1 glutamine amidotransferase domain-containing protein</fullName>
    </submittedName>
</protein>
<evidence type="ECO:0000256" key="1">
    <source>
        <dbReference type="ARBA" id="ARBA00023016"/>
    </source>
</evidence>
<dbReference type="PANTHER" id="PTHR48094:SF11">
    <property type="entry name" value="GLUTATHIONE-INDEPENDENT GLYOXALASE HSP31-RELATED"/>
    <property type="match status" value="1"/>
</dbReference>
<evidence type="ECO:0000259" key="4">
    <source>
        <dbReference type="Pfam" id="PF01965"/>
    </source>
</evidence>
<keyword evidence="5" id="KW-0315">Glutamine amidotransferase</keyword>
<dbReference type="OrthoDB" id="9792284at2"/>
<organism evidence="5 6">
    <name type="scientific">Affinibrenneria salicis</name>
    <dbReference type="NCBI Taxonomy" id="2590031"/>
    <lineage>
        <taxon>Bacteria</taxon>
        <taxon>Pseudomonadati</taxon>
        <taxon>Pseudomonadota</taxon>
        <taxon>Gammaproteobacteria</taxon>
        <taxon>Enterobacterales</taxon>
        <taxon>Pectobacteriaceae</taxon>
        <taxon>Affinibrenneria</taxon>
    </lineage>
</organism>
<reference evidence="5 6" key="1">
    <citation type="submission" date="2019-09" db="EMBL/GenBank/DDBJ databases">
        <authorList>
            <person name="Li Y."/>
        </authorList>
    </citation>
    <scope>NUCLEOTIDE SEQUENCE [LARGE SCALE GENOMIC DNA]</scope>
    <source>
        <strain evidence="5 6">L3-3HA</strain>
    </source>
</reference>
<dbReference type="PANTHER" id="PTHR48094">
    <property type="entry name" value="PROTEIN/NUCLEIC ACID DEGLYCASE DJ-1-RELATED"/>
    <property type="match status" value="1"/>
</dbReference>
<comment type="similarity">
    <text evidence="3">Belongs to the peptidase C56 family. HSP31-like subfamily.</text>
</comment>
<dbReference type="SUPFAM" id="SSF52317">
    <property type="entry name" value="Class I glutamine amidotransferase-like"/>
    <property type="match status" value="1"/>
</dbReference>
<keyword evidence="5" id="KW-0808">Transferase</keyword>
<dbReference type="GO" id="GO:0019172">
    <property type="term" value="F:glyoxalase III activity"/>
    <property type="evidence" value="ECO:0007669"/>
    <property type="project" value="TreeGrafter"/>
</dbReference>
<evidence type="ECO:0000313" key="5">
    <source>
        <dbReference type="EMBL" id="KAA8999352.1"/>
    </source>
</evidence>
<dbReference type="Proteomes" id="UP000335415">
    <property type="component" value="Unassembled WGS sequence"/>
</dbReference>
<dbReference type="GO" id="GO:0005737">
    <property type="term" value="C:cytoplasm"/>
    <property type="evidence" value="ECO:0007669"/>
    <property type="project" value="TreeGrafter"/>
</dbReference>
<dbReference type="InterPro" id="IPR050325">
    <property type="entry name" value="Prot/Nucl_acid_deglycase"/>
</dbReference>
<name>A0A5J5FYQ3_9GAMM</name>
<dbReference type="Pfam" id="PF01965">
    <property type="entry name" value="DJ-1_PfpI"/>
    <property type="match status" value="1"/>
</dbReference>
<accession>A0A5J5FYQ3</accession>
<dbReference type="EMBL" id="VYKJ01000006">
    <property type="protein sequence ID" value="KAA8999352.1"/>
    <property type="molecule type" value="Genomic_DNA"/>
</dbReference>
<dbReference type="AlphaFoldDB" id="A0A5J5FYQ3"/>
<keyword evidence="2" id="KW-0456">Lyase</keyword>
<dbReference type="Gene3D" id="3.40.50.880">
    <property type="match status" value="1"/>
</dbReference>
<keyword evidence="6" id="KW-1185">Reference proteome</keyword>
<dbReference type="RefSeq" id="WP_150435497.1">
    <property type="nucleotide sequence ID" value="NZ_VYKJ01000006.1"/>
</dbReference>